<comment type="caution">
    <text evidence="2">The sequence shown here is derived from an EMBL/GenBank/DDBJ whole genome shotgun (WGS) entry which is preliminary data.</text>
</comment>
<dbReference type="InterPro" id="IPR036691">
    <property type="entry name" value="Endo/exonu/phosph_ase_sf"/>
</dbReference>
<evidence type="ECO:0000313" key="3">
    <source>
        <dbReference type="Proteomes" id="UP000644727"/>
    </source>
</evidence>
<dbReference type="PANTHER" id="PTHR14859">
    <property type="entry name" value="CALCOFLUOR WHITE HYPERSENSITIVE PROTEIN PRECURSOR"/>
    <property type="match status" value="1"/>
</dbReference>
<feature type="domain" description="Endonuclease/exonuclease/phosphatase" evidence="1">
    <location>
        <begin position="7"/>
        <end position="260"/>
    </location>
</feature>
<gene>
    <name evidence="2" type="ORF">IOE58_09395</name>
</gene>
<organism evidence="2 3">
    <name type="scientific">Brachybacterium epidermidis</name>
    <dbReference type="NCBI Taxonomy" id="2781983"/>
    <lineage>
        <taxon>Bacteria</taxon>
        <taxon>Bacillati</taxon>
        <taxon>Actinomycetota</taxon>
        <taxon>Actinomycetes</taxon>
        <taxon>Micrococcales</taxon>
        <taxon>Dermabacteraceae</taxon>
        <taxon>Brachybacterium</taxon>
    </lineage>
</organism>
<dbReference type="Gene3D" id="3.60.10.10">
    <property type="entry name" value="Endonuclease/exonuclease/phosphatase"/>
    <property type="match status" value="1"/>
</dbReference>
<accession>A0ABR9W2L9</accession>
<dbReference type="Proteomes" id="UP000644727">
    <property type="component" value="Unassembled WGS sequence"/>
</dbReference>
<protein>
    <submittedName>
        <fullName evidence="2">Endonuclease/exonuclease/phosphatase family protein</fullName>
    </submittedName>
</protein>
<evidence type="ECO:0000313" key="2">
    <source>
        <dbReference type="EMBL" id="MBE9404388.1"/>
    </source>
</evidence>
<keyword evidence="2" id="KW-0540">Nuclease</keyword>
<dbReference type="Pfam" id="PF03372">
    <property type="entry name" value="Exo_endo_phos"/>
    <property type="match status" value="1"/>
</dbReference>
<dbReference type="InterPro" id="IPR051916">
    <property type="entry name" value="GPI-anchor_lipid_remodeler"/>
</dbReference>
<proteinExistence type="predicted"/>
<keyword evidence="3" id="KW-1185">Reference proteome</keyword>
<reference evidence="2 3" key="1">
    <citation type="submission" date="2020-10" db="EMBL/GenBank/DDBJ databases">
        <title>Draft genome and description of Brachybacterium epidermidis sp nov.</title>
        <authorList>
            <person name="Boxberger M."/>
            <person name="La Scola B."/>
        </authorList>
    </citation>
    <scope>NUCLEOTIDE SEQUENCE [LARGE SCALE GENOMIC DNA]</scope>
    <source>
        <strain evidence="2 3">Marseille-Q2903</strain>
    </source>
</reference>
<dbReference type="SUPFAM" id="SSF56219">
    <property type="entry name" value="DNase I-like"/>
    <property type="match status" value="1"/>
</dbReference>
<keyword evidence="2" id="KW-0255">Endonuclease</keyword>
<evidence type="ECO:0000259" key="1">
    <source>
        <dbReference type="Pfam" id="PF03372"/>
    </source>
</evidence>
<dbReference type="GO" id="GO:0004519">
    <property type="term" value="F:endonuclease activity"/>
    <property type="evidence" value="ECO:0007669"/>
    <property type="project" value="UniProtKB-KW"/>
</dbReference>
<sequence>MTVLRLATYNIRHGAGADGRLDLARTAATIASLGADAVGLQEVDDAYGARSGFEDQASRLAARLGGQVRFGALIDRDPAEPGGRRRRYGLALLSRTEIIEHHLHPLPADPDRPGPREPRGLLTARVAGAESLHLLLTHLDNRDPRHRAAQVRGILQHAEALDGPAALLGDMNADPSAPELAQLAAAGWRDAAWEAAGRSAPSPWRTILTAALPAALPWTARTVRATHPARLPRRRIDSIWVRGDLEVRGLEVAPSRASDHRPVVATIRV</sequence>
<dbReference type="PANTHER" id="PTHR14859:SF15">
    <property type="entry name" value="ENDONUCLEASE_EXONUCLEASE_PHOSPHATASE DOMAIN-CONTAINING PROTEIN"/>
    <property type="match status" value="1"/>
</dbReference>
<keyword evidence="2" id="KW-0378">Hydrolase</keyword>
<dbReference type="RefSeq" id="WP_193866132.1">
    <property type="nucleotide sequence ID" value="NZ_JADEYR010000009.1"/>
</dbReference>
<name>A0ABR9W2L9_9MICO</name>
<dbReference type="EMBL" id="JADEYR010000009">
    <property type="protein sequence ID" value="MBE9404388.1"/>
    <property type="molecule type" value="Genomic_DNA"/>
</dbReference>
<dbReference type="InterPro" id="IPR005135">
    <property type="entry name" value="Endo/exonuclease/phosphatase"/>
</dbReference>